<dbReference type="SMART" id="SM00382">
    <property type="entry name" value="AAA"/>
    <property type="match status" value="1"/>
</dbReference>
<keyword evidence="4 5" id="KW-0067">ATP-binding</keyword>
<dbReference type="InterPro" id="IPR015163">
    <property type="entry name" value="Cdc6_C"/>
</dbReference>
<keyword evidence="3 5" id="KW-0547">Nucleotide-binding</keyword>
<dbReference type="SMART" id="SM01074">
    <property type="entry name" value="Cdc6_C"/>
    <property type="match status" value="1"/>
</dbReference>
<dbReference type="InterPro" id="IPR003593">
    <property type="entry name" value="AAA+_ATPase"/>
</dbReference>
<comment type="function">
    <text evidence="5">Involved in regulation of DNA replication.</text>
</comment>
<dbReference type="GO" id="GO:0005524">
    <property type="term" value="F:ATP binding"/>
    <property type="evidence" value="ECO:0007669"/>
    <property type="project" value="UniProtKB-UniRule"/>
</dbReference>
<dbReference type="Pfam" id="PF13191">
    <property type="entry name" value="AAA_16"/>
    <property type="match status" value="1"/>
</dbReference>
<feature type="binding site" evidence="5">
    <location>
        <begin position="68"/>
        <end position="72"/>
    </location>
    <ligand>
        <name>ATP</name>
        <dbReference type="ChEBI" id="CHEBI:30616"/>
    </ligand>
</feature>
<evidence type="ECO:0000256" key="3">
    <source>
        <dbReference type="ARBA" id="ARBA00022741"/>
    </source>
</evidence>
<dbReference type="PANTHER" id="PTHR10763:SF22">
    <property type="entry name" value="ORC1-TYPE DNA REPLICATION PROTEIN"/>
    <property type="match status" value="1"/>
</dbReference>
<dbReference type="InterPro" id="IPR036390">
    <property type="entry name" value="WH_DNA-bd_sf"/>
</dbReference>
<name>A0A482T1N0_HALHI</name>
<dbReference type="SUPFAM" id="SSF52540">
    <property type="entry name" value="P-loop containing nucleoside triphosphate hydrolases"/>
    <property type="match status" value="1"/>
</dbReference>
<evidence type="ECO:0000313" key="8">
    <source>
        <dbReference type="EMBL" id="RYJ09501.1"/>
    </source>
</evidence>
<dbReference type="NCBIfam" id="TIGR02928">
    <property type="entry name" value="orc1/cdc6 family replication initiation protein"/>
    <property type="match status" value="1"/>
</dbReference>
<dbReference type="GO" id="GO:0006260">
    <property type="term" value="P:DNA replication"/>
    <property type="evidence" value="ECO:0007669"/>
    <property type="project" value="UniProtKB-UniRule"/>
</dbReference>
<evidence type="ECO:0000256" key="1">
    <source>
        <dbReference type="ARBA" id="ARBA00006184"/>
    </source>
</evidence>
<dbReference type="InterPro" id="IPR050311">
    <property type="entry name" value="ORC1/CDC6"/>
</dbReference>
<dbReference type="HAMAP" id="MF_01407">
    <property type="entry name" value="ORC1_type_DNA_replic_protein"/>
    <property type="match status" value="1"/>
</dbReference>
<dbReference type="RefSeq" id="WP_129755206.1">
    <property type="nucleotide sequence ID" value="NZ_CABITY010000006.1"/>
</dbReference>
<dbReference type="Pfam" id="PF22703">
    <property type="entry name" value="Cdc6_lid"/>
    <property type="match status" value="1"/>
</dbReference>
<feature type="domain" description="Cdc6 C-terminal" evidence="7">
    <location>
        <begin position="311"/>
        <end position="396"/>
    </location>
</feature>
<dbReference type="Gene3D" id="3.40.50.300">
    <property type="entry name" value="P-loop containing nucleotide triphosphate hydrolases"/>
    <property type="match status" value="1"/>
</dbReference>
<proteinExistence type="inferred from homology"/>
<sequence>MSDSDEDDNIFKTGGIFANRELVRVGHVPDLERVVGRDDEVSAIGQALGPATVGGPPESTIIYGKTGTGKSLVARCVSREAHFEAQANDISFQQAYVDCSDYQTDAKASREMARKLVASLDADIDVPRVGIGATDYRDITWDLLEEYNINSLVVILDEIDKLDDDELLRSLSRARESGKAETHVGAICISNKIEYRERLSERIDSSLQENELVFDPYDAGQLRAILDNRTDAFEPDVLEPDVIPKVAALSAKEHGDARKAIDTLYEAGRLAEKQGTETVTVSHVDDAVQQAEVNRFEKLVRGTTPHVKYILRALALLTVDNPAQEAFRTHQIYTLYLKVAEQAGADPLSEDRVYRLLKEQSFLGVTESNHTGGGQGEGSYLEHRLLRDPEVVIQAIESSATGGDP</sequence>
<dbReference type="EMBL" id="RZIG01000002">
    <property type="protein sequence ID" value="RYJ09501.1"/>
    <property type="molecule type" value="Genomic_DNA"/>
</dbReference>
<keyword evidence="2 5" id="KW-0235">DNA replication</keyword>
<evidence type="ECO:0000256" key="4">
    <source>
        <dbReference type="ARBA" id="ARBA00022840"/>
    </source>
</evidence>
<feature type="binding site" evidence="5">
    <location>
        <position position="229"/>
    </location>
    <ligand>
        <name>ATP</name>
        <dbReference type="ChEBI" id="CHEBI:30616"/>
    </ligand>
</feature>
<evidence type="ECO:0000313" key="9">
    <source>
        <dbReference type="Proteomes" id="UP000293535"/>
    </source>
</evidence>
<organism evidence="8 9">
    <name type="scientific">Haloarcula hispanica</name>
    <dbReference type="NCBI Taxonomy" id="51589"/>
    <lineage>
        <taxon>Archaea</taxon>
        <taxon>Methanobacteriati</taxon>
        <taxon>Methanobacteriota</taxon>
        <taxon>Stenosarchaea group</taxon>
        <taxon>Halobacteria</taxon>
        <taxon>Halobacteriales</taxon>
        <taxon>Haloarculaceae</taxon>
        <taxon>Haloarcula</taxon>
    </lineage>
</organism>
<evidence type="ECO:0000259" key="6">
    <source>
        <dbReference type="SMART" id="SM00382"/>
    </source>
</evidence>
<protein>
    <recommendedName>
        <fullName evidence="5">ORC1-type DNA replication protein</fullName>
    </recommendedName>
</protein>
<dbReference type="FunFam" id="1.10.8.60:FF:000073">
    <property type="entry name" value="ORC1-type DNA replication protein"/>
    <property type="match status" value="1"/>
</dbReference>
<accession>A0A482T1N0</accession>
<dbReference type="PANTHER" id="PTHR10763">
    <property type="entry name" value="CELL DIVISION CONTROL PROTEIN 6-RELATED"/>
    <property type="match status" value="1"/>
</dbReference>
<dbReference type="InterPro" id="IPR041664">
    <property type="entry name" value="AAA_16"/>
</dbReference>
<dbReference type="Proteomes" id="UP000293535">
    <property type="component" value="Unassembled WGS sequence"/>
</dbReference>
<dbReference type="Gene3D" id="1.10.10.10">
    <property type="entry name" value="Winged helix-like DNA-binding domain superfamily/Winged helix DNA-binding domain"/>
    <property type="match status" value="1"/>
</dbReference>
<dbReference type="InterPro" id="IPR027417">
    <property type="entry name" value="P-loop_NTPase"/>
</dbReference>
<feature type="domain" description="AAA+ ATPase" evidence="6">
    <location>
        <begin position="56"/>
        <end position="214"/>
    </location>
</feature>
<evidence type="ECO:0000256" key="2">
    <source>
        <dbReference type="ARBA" id="ARBA00022705"/>
    </source>
</evidence>
<dbReference type="InterPro" id="IPR036388">
    <property type="entry name" value="WH-like_DNA-bd_sf"/>
</dbReference>
<dbReference type="InterPro" id="IPR014277">
    <property type="entry name" value="Orc1/Cdc6_arc"/>
</dbReference>
<dbReference type="CDD" id="cd08768">
    <property type="entry name" value="Cdc6_C"/>
    <property type="match status" value="1"/>
</dbReference>
<dbReference type="Gene3D" id="1.10.8.60">
    <property type="match status" value="1"/>
</dbReference>
<dbReference type="SUPFAM" id="SSF46785">
    <property type="entry name" value="Winged helix' DNA-binding domain"/>
    <property type="match status" value="1"/>
</dbReference>
<evidence type="ECO:0000256" key="5">
    <source>
        <dbReference type="HAMAP-Rule" id="MF_01407"/>
    </source>
</evidence>
<reference evidence="8 9" key="1">
    <citation type="submission" date="2018-12" db="EMBL/GenBank/DDBJ databases">
        <title>Draft genome sequence of Haloarcula hispinica strain 18.1, an halophilic archaeon isolated from Chott El Jerid of Southern Tunisia.</title>
        <authorList>
            <person name="Najjari A."/>
            <person name="Ben Dhia O."/>
            <person name="Ferjani R."/>
            <person name="Mahjoubi M."/>
            <person name="Sghaier H."/>
            <person name="Elshahed M."/>
            <person name="Ouzari H.I."/>
            <person name="Cherid A."/>
            <person name="Youssef N."/>
        </authorList>
    </citation>
    <scope>NUCLEOTIDE SEQUENCE [LARGE SCALE GENOMIC DNA]</scope>
    <source>
        <strain evidence="8 9">18.1</strain>
    </source>
</reference>
<dbReference type="InterPro" id="IPR055237">
    <property type="entry name" value="Cdc6_lid"/>
</dbReference>
<dbReference type="CDD" id="cd00009">
    <property type="entry name" value="AAA"/>
    <property type="match status" value="1"/>
</dbReference>
<dbReference type="AlphaFoldDB" id="A0A482T1N0"/>
<dbReference type="Pfam" id="PF09079">
    <property type="entry name" value="WHD_Cdc6"/>
    <property type="match status" value="1"/>
</dbReference>
<feature type="binding site" evidence="5">
    <location>
        <position position="217"/>
    </location>
    <ligand>
        <name>ATP</name>
        <dbReference type="ChEBI" id="CHEBI:30616"/>
    </ligand>
</feature>
<evidence type="ECO:0000259" key="7">
    <source>
        <dbReference type="SMART" id="SM01074"/>
    </source>
</evidence>
<comment type="caution">
    <text evidence="8">The sequence shown here is derived from an EMBL/GenBank/DDBJ whole genome shotgun (WGS) entry which is preliminary data.</text>
</comment>
<gene>
    <name evidence="8" type="ORF">ELS20_05350</name>
</gene>
<comment type="similarity">
    <text evidence="1 5">Belongs to the CDC6/cdc18 family.</text>
</comment>